<sequence length="57" mass="6631">MAFGSRAAPVVLKRARRVTASWPPVTTISRSLIKIWFTLLRPYLIFHIKLAIYFEKV</sequence>
<name>A0A1G7UEM5_9BURK</name>
<evidence type="ECO:0000313" key="2">
    <source>
        <dbReference type="Proteomes" id="UP000199706"/>
    </source>
</evidence>
<dbReference type="Proteomes" id="UP000199706">
    <property type="component" value="Unassembled WGS sequence"/>
</dbReference>
<proteinExistence type="predicted"/>
<dbReference type="AlphaFoldDB" id="A0A1G7UEM5"/>
<gene>
    <name evidence="1" type="ORF">SAMN05216466_103431</name>
</gene>
<dbReference type="EMBL" id="FNCJ01000003">
    <property type="protein sequence ID" value="SDG46015.1"/>
    <property type="molecule type" value="Genomic_DNA"/>
</dbReference>
<accession>A0A1G7UEM5</accession>
<organism evidence="1 2">
    <name type="scientific">Paraburkholderia phenazinium</name>
    <dbReference type="NCBI Taxonomy" id="60549"/>
    <lineage>
        <taxon>Bacteria</taxon>
        <taxon>Pseudomonadati</taxon>
        <taxon>Pseudomonadota</taxon>
        <taxon>Betaproteobacteria</taxon>
        <taxon>Burkholderiales</taxon>
        <taxon>Burkholderiaceae</taxon>
        <taxon>Paraburkholderia</taxon>
    </lineage>
</organism>
<protein>
    <submittedName>
        <fullName evidence="1">Uncharacterized protein</fullName>
    </submittedName>
</protein>
<evidence type="ECO:0000313" key="1">
    <source>
        <dbReference type="EMBL" id="SDG46015.1"/>
    </source>
</evidence>
<reference evidence="1 2" key="1">
    <citation type="submission" date="2016-10" db="EMBL/GenBank/DDBJ databases">
        <authorList>
            <person name="de Groot N.N."/>
        </authorList>
    </citation>
    <scope>NUCLEOTIDE SEQUENCE [LARGE SCALE GENOMIC DNA]</scope>
    <source>
        <strain evidence="1 2">LMG 2247</strain>
    </source>
</reference>